<proteinExistence type="inferred from homology"/>
<keyword evidence="9" id="KW-0413">Isomerase</keyword>
<keyword evidence="3 16" id="KW-0808">Transferase</keyword>
<comment type="catalytic activity">
    <reaction evidence="10">
        <text>1D-myo-inositol 1,3,4-trisphosphate + ATP = 1D-myo-inositol 1,3,4,5-tetrakisphosphate + ADP + H(+)</text>
        <dbReference type="Rhea" id="RHEA:13253"/>
        <dbReference type="ChEBI" id="CHEBI:15378"/>
        <dbReference type="ChEBI" id="CHEBI:30616"/>
        <dbReference type="ChEBI" id="CHEBI:57895"/>
        <dbReference type="ChEBI" id="CHEBI:58414"/>
        <dbReference type="ChEBI" id="CHEBI:456216"/>
        <dbReference type="EC" id="2.7.1.159"/>
    </reaction>
    <physiologicalReaction direction="left-to-right" evidence="10">
        <dbReference type="Rhea" id="RHEA:13254"/>
    </physiologicalReaction>
    <physiologicalReaction direction="right-to-left" evidence="10">
        <dbReference type="Rhea" id="RHEA:13255"/>
    </physiologicalReaction>
</comment>
<evidence type="ECO:0000256" key="16">
    <source>
        <dbReference type="PIRNR" id="PIRNR038186"/>
    </source>
</evidence>
<evidence type="ECO:0000256" key="12">
    <source>
        <dbReference type="ARBA" id="ARBA00033645"/>
    </source>
</evidence>
<evidence type="ECO:0000256" key="9">
    <source>
        <dbReference type="ARBA" id="ARBA00023235"/>
    </source>
</evidence>
<evidence type="ECO:0000256" key="13">
    <source>
        <dbReference type="ARBA" id="ARBA00033674"/>
    </source>
</evidence>
<dbReference type="PANTHER" id="PTHR14217">
    <property type="entry name" value="INOSITOL-TETRAKISPHOSPHATE 1-KINASE"/>
    <property type="match status" value="1"/>
</dbReference>
<evidence type="ECO:0000256" key="7">
    <source>
        <dbReference type="ARBA" id="ARBA00022840"/>
    </source>
</evidence>
<keyword evidence="8 16" id="KW-0460">Magnesium</keyword>
<sequence>MAVKLGVIIPTNKRIKIKLPERMLNICKEKNIEVSVLDVDDDNFFETGPFDVLLHKIEDFYNECSPEEALQRTTKVRAYAARYPDMIVLDDFDVSMKMTDRNFMTNVIQQACMTIDGITVFVPKIIEIPENSTLEECKQLVSSNFMKFPVLAKPLSASLDQGSHNMVLIFSMDHLSNLPKPCLLQEFCNHSGIIYKIFVIGDHISFCERPSIKDIHQSDQKNDTLYFDTRDVSKTGKAFIPDLHESNPNDRVWLSSDENPNMLNSNVVNAVVKRVKEVCNIHLFGLDILVEKETGNYALIDCNQFPGYTGINEEYLPKYLAELILKLAKK</sequence>
<evidence type="ECO:0000256" key="5">
    <source>
        <dbReference type="ARBA" id="ARBA00022741"/>
    </source>
</evidence>
<comment type="function">
    <text evidence="16">Kinase that can phosphorylate various inositol polyphosphate such as Ins(3,4,5,6)P4 or Ins(1,3,4)P3.</text>
</comment>
<evidence type="ECO:0000256" key="2">
    <source>
        <dbReference type="ARBA" id="ARBA00014968"/>
    </source>
</evidence>
<evidence type="ECO:0000256" key="14">
    <source>
        <dbReference type="ARBA" id="ARBA00047728"/>
    </source>
</evidence>
<dbReference type="InterPro" id="IPR040464">
    <property type="entry name" value="InsP(3)kin_ATP-grasp"/>
</dbReference>
<comment type="cofactor">
    <cofactor evidence="16">
        <name>Mg(2+)</name>
        <dbReference type="ChEBI" id="CHEBI:18420"/>
    </cofactor>
    <text evidence="16">Binds 2 magnesium ions per subunit.</text>
</comment>
<dbReference type="SUPFAM" id="SSF56059">
    <property type="entry name" value="Glutathione synthetase ATP-binding domain-like"/>
    <property type="match status" value="1"/>
</dbReference>
<organism evidence="18 19">
    <name type="scientific">Hydra vulgaris</name>
    <name type="common">Hydra</name>
    <name type="synonym">Hydra attenuata</name>
    <dbReference type="NCBI Taxonomy" id="6087"/>
    <lineage>
        <taxon>Eukaryota</taxon>
        <taxon>Metazoa</taxon>
        <taxon>Cnidaria</taxon>
        <taxon>Hydrozoa</taxon>
        <taxon>Hydroidolina</taxon>
        <taxon>Anthoathecata</taxon>
        <taxon>Aplanulata</taxon>
        <taxon>Hydridae</taxon>
        <taxon>Hydra</taxon>
    </lineage>
</organism>
<keyword evidence="4 16" id="KW-0479">Metal-binding</keyword>
<comment type="subunit">
    <text evidence="16">Monomer.</text>
</comment>
<dbReference type="Pfam" id="PF17927">
    <property type="entry name" value="Ins134_P3_kin_N"/>
    <property type="match status" value="1"/>
</dbReference>
<keyword evidence="5 16" id="KW-0547">Nucleotide-binding</keyword>
<dbReference type="GeneID" id="100211606"/>
<dbReference type="Gene3D" id="3.30.470.20">
    <property type="entry name" value="ATP-grasp fold, B domain"/>
    <property type="match status" value="1"/>
</dbReference>
<evidence type="ECO:0000256" key="4">
    <source>
        <dbReference type="ARBA" id="ARBA00022723"/>
    </source>
</evidence>
<feature type="domain" description="ATP-grasp" evidence="17">
    <location>
        <begin position="118"/>
        <end position="329"/>
    </location>
</feature>
<reference evidence="19" key="1">
    <citation type="submission" date="2025-08" db="UniProtKB">
        <authorList>
            <consortium name="RefSeq"/>
        </authorList>
    </citation>
    <scope>IDENTIFICATION</scope>
</reference>
<dbReference type="RefSeq" id="XP_065660101.1">
    <property type="nucleotide sequence ID" value="XM_065804029.1"/>
</dbReference>
<comment type="catalytic activity">
    <reaction evidence="12">
        <text>1D-myo-inositol 3,4,5,6-tetrakisphosphate + ATP = 1D-myo-inositol 1,3,4,5,6-pentakisphosphate + ADP + H(+)</text>
        <dbReference type="Rhea" id="RHEA:12452"/>
        <dbReference type="ChEBI" id="CHEBI:15378"/>
        <dbReference type="ChEBI" id="CHEBI:30616"/>
        <dbReference type="ChEBI" id="CHEBI:57539"/>
        <dbReference type="ChEBI" id="CHEBI:57733"/>
        <dbReference type="ChEBI" id="CHEBI:456216"/>
        <dbReference type="EC" id="2.7.1.134"/>
    </reaction>
    <physiologicalReaction direction="left-to-right" evidence="12">
        <dbReference type="Rhea" id="RHEA:12453"/>
    </physiologicalReaction>
    <physiologicalReaction direction="right-to-left" evidence="12">
        <dbReference type="Rhea" id="RHEA:12454"/>
    </physiologicalReaction>
</comment>
<gene>
    <name evidence="19" type="primary">LOC100211606</name>
</gene>
<evidence type="ECO:0000256" key="1">
    <source>
        <dbReference type="ARBA" id="ARBA00009601"/>
    </source>
</evidence>
<keyword evidence="18" id="KW-1185">Reference proteome</keyword>
<evidence type="ECO:0000256" key="8">
    <source>
        <dbReference type="ARBA" id="ARBA00022842"/>
    </source>
</evidence>
<dbReference type="PIRSF" id="PIRSF038186">
    <property type="entry name" value="ITPK"/>
    <property type="match status" value="1"/>
</dbReference>
<evidence type="ECO:0000256" key="3">
    <source>
        <dbReference type="ARBA" id="ARBA00022679"/>
    </source>
</evidence>
<dbReference type="PANTHER" id="PTHR14217:SF1">
    <property type="entry name" value="INOSITOL-TETRAKISPHOSPHATE 1-KINASE"/>
    <property type="match status" value="1"/>
</dbReference>
<keyword evidence="6 16" id="KW-0418">Kinase</keyword>
<comment type="similarity">
    <text evidence="1 16">Belongs to the ITPK1 family.</text>
</comment>
<dbReference type="InterPro" id="IPR008656">
    <property type="entry name" value="Inositol_tetrakis-P_1-kinase"/>
</dbReference>
<evidence type="ECO:0000256" key="11">
    <source>
        <dbReference type="ARBA" id="ARBA00033624"/>
    </source>
</evidence>
<evidence type="ECO:0000313" key="19">
    <source>
        <dbReference type="RefSeq" id="XP_065660101.1"/>
    </source>
</evidence>
<evidence type="ECO:0000256" key="10">
    <source>
        <dbReference type="ARBA" id="ARBA00033609"/>
    </source>
</evidence>
<name>A0ABM4CEJ4_HYDVU</name>
<evidence type="ECO:0000256" key="6">
    <source>
        <dbReference type="ARBA" id="ARBA00022777"/>
    </source>
</evidence>
<dbReference type="Proteomes" id="UP001652625">
    <property type="component" value="Chromosome 08"/>
</dbReference>
<dbReference type="PROSITE" id="PS50975">
    <property type="entry name" value="ATP_GRASP"/>
    <property type="match status" value="1"/>
</dbReference>
<dbReference type="InterPro" id="IPR041429">
    <property type="entry name" value="ITPK1_N"/>
</dbReference>
<dbReference type="EC" id="2.7.1.134" evidence="16"/>
<comment type="catalytic activity">
    <reaction evidence="13">
        <text>1D-myo-inositol 1,3,4-trisphosphate + ATP = 1D-myo-inositol 1,3,4,6-tetrakisphosphate + ADP + H(+)</text>
        <dbReference type="Rhea" id="RHEA:20940"/>
        <dbReference type="ChEBI" id="CHEBI:15378"/>
        <dbReference type="ChEBI" id="CHEBI:30616"/>
        <dbReference type="ChEBI" id="CHEBI:57660"/>
        <dbReference type="ChEBI" id="CHEBI:58414"/>
        <dbReference type="ChEBI" id="CHEBI:456216"/>
        <dbReference type="EC" id="2.7.1.159"/>
    </reaction>
    <physiologicalReaction direction="left-to-right" evidence="13">
        <dbReference type="Rhea" id="RHEA:20941"/>
    </physiologicalReaction>
    <physiologicalReaction direction="right-to-left" evidence="13">
        <dbReference type="Rhea" id="RHEA:20942"/>
    </physiologicalReaction>
</comment>
<comment type="catalytic activity">
    <reaction evidence="11">
        <text>1D-myo-inositol 3,4,6-trisphosphate + ATP = 1D-myo-inositol 1,3,4,6-tetrakisphosphate + ADP + H(+)</text>
        <dbReference type="Rhea" id="RHEA:70287"/>
        <dbReference type="ChEBI" id="CHEBI:15378"/>
        <dbReference type="ChEBI" id="CHEBI:30616"/>
        <dbReference type="ChEBI" id="CHEBI:57660"/>
        <dbReference type="ChEBI" id="CHEBI:189099"/>
        <dbReference type="ChEBI" id="CHEBI:456216"/>
    </reaction>
    <physiologicalReaction direction="left-to-right" evidence="11">
        <dbReference type="Rhea" id="RHEA:70288"/>
    </physiologicalReaction>
    <physiologicalReaction direction="right-to-left" evidence="11">
        <dbReference type="Rhea" id="RHEA:70289"/>
    </physiologicalReaction>
</comment>
<keyword evidence="7 16" id="KW-0067">ATP-binding</keyword>
<evidence type="ECO:0000259" key="17">
    <source>
        <dbReference type="PROSITE" id="PS50975"/>
    </source>
</evidence>
<dbReference type="InterPro" id="IPR011761">
    <property type="entry name" value="ATP-grasp"/>
</dbReference>
<evidence type="ECO:0000313" key="18">
    <source>
        <dbReference type="Proteomes" id="UP001652625"/>
    </source>
</evidence>
<comment type="catalytic activity">
    <reaction evidence="15">
        <text>1D-myo-inositol 1,3,4-trisphosphate + 1D-myo-inositol 1,3,4,5,6-pentakisphosphate = 1D-myo-inositol 3,4,5,6-tetrakisphosphate + 1D-myo-inositol 1,3,4,6-tetrakisphosphate</text>
        <dbReference type="Rhea" id="RHEA:70263"/>
        <dbReference type="ChEBI" id="CHEBI:57539"/>
        <dbReference type="ChEBI" id="CHEBI:57660"/>
        <dbReference type="ChEBI" id="CHEBI:57733"/>
        <dbReference type="ChEBI" id="CHEBI:58414"/>
    </reaction>
    <physiologicalReaction direction="left-to-right" evidence="15">
        <dbReference type="Rhea" id="RHEA:70264"/>
    </physiologicalReaction>
    <physiologicalReaction direction="right-to-left" evidence="15">
        <dbReference type="Rhea" id="RHEA:70265"/>
    </physiologicalReaction>
</comment>
<evidence type="ECO:0000256" key="15">
    <source>
        <dbReference type="ARBA" id="ARBA00049058"/>
    </source>
</evidence>
<dbReference type="Pfam" id="PF05770">
    <property type="entry name" value="Ins134_P3_kin"/>
    <property type="match status" value="1"/>
</dbReference>
<protein>
    <recommendedName>
        <fullName evidence="2 16">Inositol-tetrakisphosphate 1-kinase</fullName>
        <ecNumber evidence="16">2.7.1.134</ecNumber>
    </recommendedName>
</protein>
<accession>A0ABM4CEJ4</accession>
<comment type="catalytic activity">
    <reaction evidence="14">
        <text>1D-myo-inositol 1,3,4-trisphosphate + 1D-myo-inositol 1,3,4,5,6-pentakisphosphate = 1D-myo-inositol 3,4,5,6-tetrakisphosphate + 1D-myo-inositol 1,3,4,5-tetrakisphosphate</text>
        <dbReference type="Rhea" id="RHEA:70271"/>
        <dbReference type="ChEBI" id="CHEBI:57539"/>
        <dbReference type="ChEBI" id="CHEBI:57733"/>
        <dbReference type="ChEBI" id="CHEBI:57895"/>
        <dbReference type="ChEBI" id="CHEBI:58414"/>
    </reaction>
    <physiologicalReaction direction="left-to-right" evidence="14">
        <dbReference type="Rhea" id="RHEA:70272"/>
    </physiologicalReaction>
    <physiologicalReaction direction="right-to-left" evidence="14">
        <dbReference type="Rhea" id="RHEA:70273"/>
    </physiologicalReaction>
</comment>